<proteinExistence type="predicted"/>
<dbReference type="Gene3D" id="2.70.70.10">
    <property type="entry name" value="Glucose Permease (Domain IIA)"/>
    <property type="match status" value="1"/>
</dbReference>
<keyword evidence="2" id="KW-0081">Bacteriolytic enzyme</keyword>
<dbReference type="InterPro" id="IPR011055">
    <property type="entry name" value="Dup_hybrid_motif"/>
</dbReference>
<dbReference type="GO" id="GO:0003824">
    <property type="term" value="F:catalytic activity"/>
    <property type="evidence" value="ECO:0007669"/>
    <property type="project" value="UniProtKB-KW"/>
</dbReference>
<reference evidence="3" key="1">
    <citation type="submission" date="2020-05" db="EMBL/GenBank/DDBJ databases">
        <authorList>
            <person name="Chiriac C."/>
            <person name="Salcher M."/>
            <person name="Ghai R."/>
            <person name="Kavagutti S V."/>
        </authorList>
    </citation>
    <scope>NUCLEOTIDE SEQUENCE</scope>
</reference>
<gene>
    <name evidence="3" type="ORF">UFOVP1290_523</name>
</gene>
<evidence type="ECO:0000256" key="2">
    <source>
        <dbReference type="ARBA" id="ARBA00022638"/>
    </source>
</evidence>
<organism evidence="3">
    <name type="scientific">uncultured Caudovirales phage</name>
    <dbReference type="NCBI Taxonomy" id="2100421"/>
    <lineage>
        <taxon>Viruses</taxon>
        <taxon>Duplodnaviria</taxon>
        <taxon>Heunggongvirae</taxon>
        <taxon>Uroviricota</taxon>
        <taxon>Caudoviricetes</taxon>
        <taxon>Peduoviridae</taxon>
        <taxon>Maltschvirus</taxon>
        <taxon>Maltschvirus maltsch</taxon>
    </lineage>
</organism>
<sequence>MKWALKNKMPSLPSVNSVGDFASRRSFYHHPGIDVYCESGQIVQCIEAGTIVNIEVFTGPNATPTSPWWNETWSIMIEGKSGVIGYCELKPFPYLEIGSELDEGEAIGTIIPVLKKDKGNGTTMAHIEHYIHGTKEHVTWLLDTNKPESLLNSRELLEKIINEKF</sequence>
<accession>A0A6J5RHX9</accession>
<evidence type="ECO:0000256" key="1">
    <source>
        <dbReference type="ARBA" id="ARBA00022529"/>
    </source>
</evidence>
<dbReference type="GO" id="GO:0031640">
    <property type="term" value="P:killing of cells of another organism"/>
    <property type="evidence" value="ECO:0007669"/>
    <property type="project" value="UniProtKB-KW"/>
</dbReference>
<evidence type="ECO:0000313" key="3">
    <source>
        <dbReference type="EMBL" id="CAB4197003.1"/>
    </source>
</evidence>
<name>A0A6J5RHX9_9CAUD</name>
<dbReference type="EMBL" id="LR797252">
    <property type="protein sequence ID" value="CAB4197003.1"/>
    <property type="molecule type" value="Genomic_DNA"/>
</dbReference>
<keyword evidence="1" id="KW-0929">Antimicrobial</keyword>
<protein>
    <submittedName>
        <fullName evidence="3">Uncharacterized protein</fullName>
    </submittedName>
</protein>
<dbReference type="GO" id="GO:0042742">
    <property type="term" value="P:defense response to bacterium"/>
    <property type="evidence" value="ECO:0007669"/>
    <property type="project" value="UniProtKB-KW"/>
</dbReference>